<keyword evidence="3" id="KW-1185">Reference proteome</keyword>
<evidence type="ECO:0000313" key="2">
    <source>
        <dbReference type="EMBL" id="ABK36401.1"/>
    </source>
</evidence>
<keyword evidence="2" id="KW-0328">Glycosyltransferase</keyword>
<protein>
    <submittedName>
        <fullName evidence="2">Glycosyl transferase, group 1 family protein</fullName>
        <ecNumber evidence="2">2.4.1.-</ecNumber>
    </submittedName>
</protein>
<dbReference type="STRING" id="380703.AHA_4169"/>
<dbReference type="GO" id="GO:0016757">
    <property type="term" value="F:glycosyltransferase activity"/>
    <property type="evidence" value="ECO:0007669"/>
    <property type="project" value="UniProtKB-KW"/>
</dbReference>
<gene>
    <name evidence="2" type="ordered locus">AHA_4169</name>
</gene>
<sequence length="378" mass="43244">MLNICVIACVNLKTKGLIGVRKKVYAQSIHMSKNNVSISLLCMDGSDIILTDFVDGRETGRETLYRHTPYGDEIFFEKVVYLIRKGKINADRWYIRYCVLNDHSLALLSKVAAEKATVYFEIPTYPYNGELTDEQLVVDVENQKMITPYVTGVFSPSCEDGDVFLGRKIIKTGNGVQFLDFNTSPVRKKIDKEFNLIGVAFLAFWHGYDRIIKSLKDFKIKVPDVRCRYYVIGEGPEKNELIRIAEKYDVMDMVEFCGSVDGDDLIELYNKAHCGVACLGLHRRQGRNIKTEPLKVREFMAAGLPFILSYQDSIDFSNLPGVYRVSDDDADVDLVNIFNQCKSFYISDAEHILRDFAKNNFDWGVFMKNQVDRIVNNQ</sequence>
<reference evidence="2 3" key="1">
    <citation type="journal article" date="2006" name="J. Bacteriol.">
        <title>Genome sequence of Aeromonas hydrophila ATCC 7966T: jack of all trades.</title>
        <authorList>
            <person name="Seshadri R."/>
            <person name="Joseph S.W."/>
            <person name="Chopra A.K."/>
            <person name="Sha J."/>
            <person name="Shaw J."/>
            <person name="Graf J."/>
            <person name="Haft D."/>
            <person name="Wu M."/>
            <person name="Ren Q."/>
            <person name="Rosovitz M.J."/>
            <person name="Madupu R."/>
            <person name="Tallon L."/>
            <person name="Kim M."/>
            <person name="Jin S."/>
            <person name="Vuong H."/>
            <person name="Stine O.C."/>
            <person name="Ali A."/>
            <person name="Horneman A.J."/>
            <person name="Heidelberg J.F."/>
        </authorList>
    </citation>
    <scope>NUCLEOTIDE SEQUENCE [LARGE SCALE GENOMIC DNA]</scope>
    <source>
        <strain evidence="3">ATCC 7966 / DSM 30187 / BCRC 13018 / CCUG 14551 / JCM 1027 / KCTC 2358 / NCIMB 9240 / NCTC 8049</strain>
    </source>
</reference>
<dbReference type="Gene3D" id="3.40.50.2000">
    <property type="entry name" value="Glycogen Phosphorylase B"/>
    <property type="match status" value="1"/>
</dbReference>
<name>A0KQP1_AERHH</name>
<dbReference type="PATRIC" id="fig|380703.7.peg.4124"/>
<evidence type="ECO:0000313" key="3">
    <source>
        <dbReference type="Proteomes" id="UP000000756"/>
    </source>
</evidence>
<dbReference type="HOGENOM" id="CLU_063441_0_0_6"/>
<proteinExistence type="predicted"/>
<dbReference type="Proteomes" id="UP000000756">
    <property type="component" value="Chromosome"/>
</dbReference>
<organism evidence="2 3">
    <name type="scientific">Aeromonas hydrophila subsp. hydrophila (strain ATCC 7966 / DSM 30187 / BCRC 13018 / CCUG 14551 / JCM 1027 / KCTC 2358 / NCIMB 9240 / NCTC 8049)</name>
    <dbReference type="NCBI Taxonomy" id="380703"/>
    <lineage>
        <taxon>Bacteria</taxon>
        <taxon>Pseudomonadati</taxon>
        <taxon>Pseudomonadota</taxon>
        <taxon>Gammaproteobacteria</taxon>
        <taxon>Aeromonadales</taxon>
        <taxon>Aeromonadaceae</taxon>
        <taxon>Aeromonas</taxon>
    </lineage>
</organism>
<dbReference type="EMBL" id="CP000462">
    <property type="protein sequence ID" value="ABK36401.1"/>
    <property type="molecule type" value="Genomic_DNA"/>
</dbReference>
<dbReference type="Pfam" id="PF00534">
    <property type="entry name" value="Glycos_transf_1"/>
    <property type="match status" value="1"/>
</dbReference>
<dbReference type="EnsemblBacteria" id="ABK36401">
    <property type="protein sequence ID" value="ABK36401"/>
    <property type="gene ID" value="AHA_4169"/>
</dbReference>
<dbReference type="SUPFAM" id="SSF53756">
    <property type="entry name" value="UDP-Glycosyltransferase/glycogen phosphorylase"/>
    <property type="match status" value="1"/>
</dbReference>
<dbReference type="EC" id="2.4.1.-" evidence="2"/>
<dbReference type="eggNOG" id="COG0438">
    <property type="taxonomic scope" value="Bacteria"/>
</dbReference>
<keyword evidence="2" id="KW-0808">Transferase</keyword>
<dbReference type="KEGG" id="aha:AHA_4169"/>
<feature type="domain" description="Glycosyl transferase family 1" evidence="1">
    <location>
        <begin position="189"/>
        <end position="309"/>
    </location>
</feature>
<dbReference type="OrthoDB" id="9768937at2"/>
<evidence type="ECO:0000259" key="1">
    <source>
        <dbReference type="Pfam" id="PF00534"/>
    </source>
</evidence>
<dbReference type="AlphaFoldDB" id="A0KQP1"/>
<dbReference type="InterPro" id="IPR001296">
    <property type="entry name" value="Glyco_trans_1"/>
</dbReference>
<accession>A0KQP1</accession>